<evidence type="ECO:0000256" key="3">
    <source>
        <dbReference type="SAM" id="Phobius"/>
    </source>
</evidence>
<dbReference type="KEGG" id="lbc:LACBIDRAFT_306920"/>
<keyword evidence="5" id="KW-1185">Reference proteome</keyword>
<keyword evidence="1" id="KW-0853">WD repeat</keyword>
<dbReference type="STRING" id="486041.B0DP01"/>
<dbReference type="PROSITE" id="PS50294">
    <property type="entry name" value="WD_REPEATS_REGION"/>
    <property type="match status" value="1"/>
</dbReference>
<feature type="compositionally biased region" description="Polar residues" evidence="2">
    <location>
        <begin position="151"/>
        <end position="161"/>
    </location>
</feature>
<gene>
    <name evidence="4" type="ORF">LACBIDRAFT_306920</name>
</gene>
<dbReference type="AlphaFoldDB" id="B0DP01"/>
<feature type="transmembrane region" description="Helical" evidence="3">
    <location>
        <begin position="20"/>
        <end position="40"/>
    </location>
</feature>
<evidence type="ECO:0000313" key="4">
    <source>
        <dbReference type="EMBL" id="EDR03737.1"/>
    </source>
</evidence>
<reference evidence="4 5" key="1">
    <citation type="journal article" date="2008" name="Nature">
        <title>The genome of Laccaria bicolor provides insights into mycorrhizal symbiosis.</title>
        <authorList>
            <person name="Martin F."/>
            <person name="Aerts A."/>
            <person name="Ahren D."/>
            <person name="Brun A."/>
            <person name="Danchin E.G.J."/>
            <person name="Duchaussoy F."/>
            <person name="Gibon J."/>
            <person name="Kohler A."/>
            <person name="Lindquist E."/>
            <person name="Pereda V."/>
            <person name="Salamov A."/>
            <person name="Shapiro H.J."/>
            <person name="Wuyts J."/>
            <person name="Blaudez D."/>
            <person name="Buee M."/>
            <person name="Brokstein P."/>
            <person name="Canbaeck B."/>
            <person name="Cohen D."/>
            <person name="Courty P.E."/>
            <person name="Coutinho P.M."/>
            <person name="Delaruelle C."/>
            <person name="Detter J.C."/>
            <person name="Deveau A."/>
            <person name="DiFazio S."/>
            <person name="Duplessis S."/>
            <person name="Fraissinet-Tachet L."/>
            <person name="Lucic E."/>
            <person name="Frey-Klett P."/>
            <person name="Fourrey C."/>
            <person name="Feussner I."/>
            <person name="Gay G."/>
            <person name="Grimwood J."/>
            <person name="Hoegger P.J."/>
            <person name="Jain P."/>
            <person name="Kilaru S."/>
            <person name="Labbe J."/>
            <person name="Lin Y.C."/>
            <person name="Legue V."/>
            <person name="Le Tacon F."/>
            <person name="Marmeisse R."/>
            <person name="Melayah D."/>
            <person name="Montanini B."/>
            <person name="Muratet M."/>
            <person name="Nehls U."/>
            <person name="Niculita-Hirzel H."/>
            <person name="Oudot-Le Secq M.P."/>
            <person name="Peter M."/>
            <person name="Quesneville H."/>
            <person name="Rajashekar B."/>
            <person name="Reich M."/>
            <person name="Rouhier N."/>
            <person name="Schmutz J."/>
            <person name="Yin T."/>
            <person name="Chalot M."/>
            <person name="Henrissat B."/>
            <person name="Kuees U."/>
            <person name="Lucas S."/>
            <person name="Van de Peer Y."/>
            <person name="Podila G.K."/>
            <person name="Polle A."/>
            <person name="Pukkila P.J."/>
            <person name="Richardson P.M."/>
            <person name="Rouze P."/>
            <person name="Sanders I.R."/>
            <person name="Stajich J.E."/>
            <person name="Tunlid A."/>
            <person name="Tuskan G."/>
            <person name="Grigoriev I.V."/>
        </authorList>
    </citation>
    <scope>NUCLEOTIDE SEQUENCE [LARGE SCALE GENOMIC DNA]</scope>
    <source>
        <strain evidence="5">S238N-H82 / ATCC MYA-4686</strain>
    </source>
</reference>
<dbReference type="Proteomes" id="UP000001194">
    <property type="component" value="Unassembled WGS sequence"/>
</dbReference>
<dbReference type="RefSeq" id="XP_001885590.1">
    <property type="nucleotide sequence ID" value="XM_001885555.1"/>
</dbReference>
<dbReference type="Gene3D" id="2.130.10.10">
    <property type="entry name" value="YVTN repeat-like/Quinoprotein amine dehydrogenase"/>
    <property type="match status" value="1"/>
</dbReference>
<feature type="region of interest" description="Disordered" evidence="2">
    <location>
        <begin position="147"/>
        <end position="167"/>
    </location>
</feature>
<evidence type="ECO:0000256" key="2">
    <source>
        <dbReference type="SAM" id="MobiDB-lite"/>
    </source>
</evidence>
<keyword evidence="3" id="KW-1133">Transmembrane helix</keyword>
<sequence length="310" mass="34487">MQFSYQLEHNTVSDAVHSMWFASMVFSIATAVNSLLRLTWKQAMPMLAAHQGIRCPAACFSIGLCCFAYASHQSFITATLATKWLSDVLIESIEQFVQTPVVGWIQMVIKFLSHNIEKTWAVLLSLYKWLRNIFSLSKLNNEGNNLEANGVPTTSNSSPNHLPSHLEPSNPIKLGMSSISLPELTESLKPTHIIPPSAPLNPPIEKDSPSPEASPISPRKQLWQKAFQNMKMQNHLTTSSGYPGPYDRKKAIIESVTALKSWISTLVPKLAALEATQDLAEHNTLVHHLEFSPDGRFLASSSWDKTSTFF</sequence>
<dbReference type="EMBL" id="DS547122">
    <property type="protein sequence ID" value="EDR03737.1"/>
    <property type="molecule type" value="Genomic_DNA"/>
</dbReference>
<accession>B0DP01</accession>
<feature type="repeat" description="WD" evidence="1">
    <location>
        <begin position="279"/>
        <end position="310"/>
    </location>
</feature>
<dbReference type="InParanoid" id="B0DP01"/>
<evidence type="ECO:0000256" key="1">
    <source>
        <dbReference type="PROSITE-ProRule" id="PRU00221"/>
    </source>
</evidence>
<organism evidence="5">
    <name type="scientific">Laccaria bicolor (strain S238N-H82 / ATCC MYA-4686)</name>
    <name type="common">Bicoloured deceiver</name>
    <name type="synonym">Laccaria laccata var. bicolor</name>
    <dbReference type="NCBI Taxonomy" id="486041"/>
    <lineage>
        <taxon>Eukaryota</taxon>
        <taxon>Fungi</taxon>
        <taxon>Dikarya</taxon>
        <taxon>Basidiomycota</taxon>
        <taxon>Agaricomycotina</taxon>
        <taxon>Agaricomycetes</taxon>
        <taxon>Agaricomycetidae</taxon>
        <taxon>Agaricales</taxon>
        <taxon>Agaricineae</taxon>
        <taxon>Hydnangiaceae</taxon>
        <taxon>Laccaria</taxon>
    </lineage>
</organism>
<protein>
    <submittedName>
        <fullName evidence="4">G-protein beta WD-40 repeat</fullName>
    </submittedName>
</protein>
<evidence type="ECO:0000313" key="5">
    <source>
        <dbReference type="Proteomes" id="UP000001194"/>
    </source>
</evidence>
<dbReference type="PROSITE" id="PS50082">
    <property type="entry name" value="WD_REPEATS_2"/>
    <property type="match status" value="1"/>
</dbReference>
<feature type="transmembrane region" description="Helical" evidence="3">
    <location>
        <begin position="52"/>
        <end position="70"/>
    </location>
</feature>
<keyword evidence="3" id="KW-0472">Membrane</keyword>
<dbReference type="HOGENOM" id="CLU_897336_0_0_1"/>
<proteinExistence type="predicted"/>
<feature type="region of interest" description="Disordered" evidence="2">
    <location>
        <begin position="196"/>
        <end position="217"/>
    </location>
</feature>
<dbReference type="OrthoDB" id="972532at2759"/>
<dbReference type="GeneID" id="6081225"/>
<keyword evidence="3" id="KW-0812">Transmembrane</keyword>
<name>B0DP01_LACBS</name>
<dbReference type="InterPro" id="IPR015943">
    <property type="entry name" value="WD40/YVTN_repeat-like_dom_sf"/>
</dbReference>
<dbReference type="InterPro" id="IPR001680">
    <property type="entry name" value="WD40_rpt"/>
</dbReference>